<dbReference type="GeneID" id="56305353"/>
<evidence type="ECO:0000313" key="2">
    <source>
        <dbReference type="Proteomes" id="UP000314285"/>
    </source>
</evidence>
<dbReference type="KEGG" id="arj:DOM24_04560"/>
<dbReference type="Proteomes" id="UP000314285">
    <property type="component" value="Unassembled WGS sequence"/>
</dbReference>
<accession>A0A2T1J350</accession>
<dbReference type="EMBL" id="VFBM01000001">
    <property type="protein sequence ID" value="TNX94203.1"/>
    <property type="molecule type" value="Genomic_DNA"/>
</dbReference>
<comment type="caution">
    <text evidence="1">The sequence shown here is derived from an EMBL/GenBank/DDBJ whole genome shotgun (WGS) entry which is preliminary data.</text>
</comment>
<dbReference type="RefSeq" id="WP_005405128.1">
    <property type="nucleotide sequence ID" value="NZ_BKZJ01000001.1"/>
</dbReference>
<proteinExistence type="predicted"/>
<name>A0A2T1J350_ACIRA</name>
<evidence type="ECO:0000313" key="1">
    <source>
        <dbReference type="EMBL" id="TNX94203.1"/>
    </source>
</evidence>
<gene>
    <name evidence="1" type="ORF">FHY67_01705</name>
</gene>
<protein>
    <submittedName>
        <fullName evidence="1">Transposase</fullName>
    </submittedName>
</protein>
<dbReference type="AlphaFoldDB" id="A0A2T1J350"/>
<sequence>MKYPNFRTAKSIDGDIIHVQIIASERKQNISGGFKWVKVGEKVLLDSGREINFNLDGQSFYVAPNQMYRL</sequence>
<reference evidence="1 2" key="1">
    <citation type="submission" date="2019-06" db="EMBL/GenBank/DDBJ databases">
        <title>Genome of Acinetobacter radioresistens APH1, a phenol degrading strain.</title>
        <authorList>
            <person name="Liu Y."/>
        </authorList>
    </citation>
    <scope>NUCLEOTIDE SEQUENCE [LARGE SCALE GENOMIC DNA]</scope>
    <source>
        <strain evidence="1 2">APH1</strain>
    </source>
</reference>
<organism evidence="1 2">
    <name type="scientific">Acinetobacter radioresistens</name>
    <dbReference type="NCBI Taxonomy" id="40216"/>
    <lineage>
        <taxon>Bacteria</taxon>
        <taxon>Pseudomonadati</taxon>
        <taxon>Pseudomonadota</taxon>
        <taxon>Gammaproteobacteria</taxon>
        <taxon>Moraxellales</taxon>
        <taxon>Moraxellaceae</taxon>
        <taxon>Acinetobacter</taxon>
    </lineage>
</organism>